<sequence>MPTATAAETIAYTDLVWSEIIPDFFKADYLGISIEIDICEESNWAVYDVRGDLWLEGFCHDLADGKVKAFNALKSEIS</sequence>
<dbReference type="EMBL" id="QBMP01000039">
    <property type="protein sequence ID" value="PZO58060.1"/>
    <property type="molecule type" value="Genomic_DNA"/>
</dbReference>
<reference evidence="1 2" key="2">
    <citation type="submission" date="2018-06" db="EMBL/GenBank/DDBJ databases">
        <title>Metagenomic assembly of (sub)arctic Cyanobacteria and their associated microbiome from non-axenic cultures.</title>
        <authorList>
            <person name="Baurain D."/>
        </authorList>
    </citation>
    <scope>NUCLEOTIDE SEQUENCE [LARGE SCALE GENOMIC DNA]</scope>
    <source>
        <strain evidence="1">ULC027bin1</strain>
    </source>
</reference>
<dbReference type="AlphaFoldDB" id="A0A2W4XKU5"/>
<comment type="caution">
    <text evidence="1">The sequence shown here is derived from an EMBL/GenBank/DDBJ whole genome shotgun (WGS) entry which is preliminary data.</text>
</comment>
<proteinExistence type="predicted"/>
<protein>
    <submittedName>
        <fullName evidence="1">Uncharacterized protein</fullName>
    </submittedName>
</protein>
<organism evidence="1 2">
    <name type="scientific">Phormidesmis priestleyi</name>
    <dbReference type="NCBI Taxonomy" id="268141"/>
    <lineage>
        <taxon>Bacteria</taxon>
        <taxon>Bacillati</taxon>
        <taxon>Cyanobacteriota</taxon>
        <taxon>Cyanophyceae</taxon>
        <taxon>Leptolyngbyales</taxon>
        <taxon>Leptolyngbyaceae</taxon>
        <taxon>Phormidesmis</taxon>
    </lineage>
</organism>
<gene>
    <name evidence="1" type="ORF">DCF15_05860</name>
</gene>
<accession>A0A2W4XKU5</accession>
<name>A0A2W4XKU5_9CYAN</name>
<reference evidence="2" key="1">
    <citation type="submission" date="2018-04" db="EMBL/GenBank/DDBJ databases">
        <authorList>
            <person name="Cornet L."/>
        </authorList>
    </citation>
    <scope>NUCLEOTIDE SEQUENCE [LARGE SCALE GENOMIC DNA]</scope>
</reference>
<evidence type="ECO:0000313" key="1">
    <source>
        <dbReference type="EMBL" id="PZO58060.1"/>
    </source>
</evidence>
<evidence type="ECO:0000313" key="2">
    <source>
        <dbReference type="Proteomes" id="UP000249794"/>
    </source>
</evidence>
<dbReference type="Proteomes" id="UP000249794">
    <property type="component" value="Unassembled WGS sequence"/>
</dbReference>